<evidence type="ECO:0000313" key="2">
    <source>
        <dbReference type="WBParaSite" id="RSKR_0000808650.1"/>
    </source>
</evidence>
<dbReference type="WBParaSite" id="RSKR_0000808650.1">
    <property type="protein sequence ID" value="RSKR_0000808650.1"/>
    <property type="gene ID" value="RSKR_0000808650"/>
</dbReference>
<proteinExistence type="predicted"/>
<dbReference type="Proteomes" id="UP000095286">
    <property type="component" value="Unplaced"/>
</dbReference>
<evidence type="ECO:0000313" key="1">
    <source>
        <dbReference type="Proteomes" id="UP000095286"/>
    </source>
</evidence>
<name>A0AC35U5R8_9BILA</name>
<sequence>MVNEIGDTTTSVDGLNSTFNFNWTSLTETSTTPKQRFINCDIEFEIACSDNLECIKKSFMCDGYFDCYDRSDEAESICPKQRIDSYLGSRGRFKPPTVKCPQTWFFCSDGLKCIEPQSVCNYIQDCQ</sequence>
<accession>A0AC35U5R8</accession>
<reference evidence="2" key="1">
    <citation type="submission" date="2016-11" db="UniProtKB">
        <authorList>
            <consortium name="WormBaseParasite"/>
        </authorList>
    </citation>
    <scope>IDENTIFICATION</scope>
    <source>
        <strain evidence="2">KR3021</strain>
    </source>
</reference>
<protein>
    <submittedName>
        <fullName evidence="2">Low-density lipoprotein receptor domain class A</fullName>
    </submittedName>
</protein>
<organism evidence="1 2">
    <name type="scientific">Rhabditophanes sp. KR3021</name>
    <dbReference type="NCBI Taxonomy" id="114890"/>
    <lineage>
        <taxon>Eukaryota</taxon>
        <taxon>Metazoa</taxon>
        <taxon>Ecdysozoa</taxon>
        <taxon>Nematoda</taxon>
        <taxon>Chromadorea</taxon>
        <taxon>Rhabditida</taxon>
        <taxon>Tylenchina</taxon>
        <taxon>Panagrolaimomorpha</taxon>
        <taxon>Strongyloidoidea</taxon>
        <taxon>Alloionematidae</taxon>
        <taxon>Rhabditophanes</taxon>
    </lineage>
</organism>